<evidence type="ECO:0000256" key="8">
    <source>
        <dbReference type="ARBA" id="ARBA00048679"/>
    </source>
</evidence>
<comment type="catalytic activity">
    <reaction evidence="8">
        <text>L-seryl-[protein] + ATP = O-phospho-L-seryl-[protein] + ADP + H(+)</text>
        <dbReference type="Rhea" id="RHEA:17989"/>
        <dbReference type="Rhea" id="RHEA-COMP:9863"/>
        <dbReference type="Rhea" id="RHEA-COMP:11604"/>
        <dbReference type="ChEBI" id="CHEBI:15378"/>
        <dbReference type="ChEBI" id="CHEBI:29999"/>
        <dbReference type="ChEBI" id="CHEBI:30616"/>
        <dbReference type="ChEBI" id="CHEBI:83421"/>
        <dbReference type="ChEBI" id="CHEBI:456216"/>
        <dbReference type="EC" id="2.7.11.1"/>
    </reaction>
</comment>
<evidence type="ECO:0000256" key="6">
    <source>
        <dbReference type="ARBA" id="ARBA00022840"/>
    </source>
</evidence>
<evidence type="ECO:0000256" key="4">
    <source>
        <dbReference type="ARBA" id="ARBA00022741"/>
    </source>
</evidence>
<feature type="region of interest" description="Disordered" evidence="9">
    <location>
        <begin position="1"/>
        <end position="24"/>
    </location>
</feature>
<keyword evidence="2" id="KW-0723">Serine/threonine-protein kinase</keyword>
<dbReference type="InterPro" id="IPR050660">
    <property type="entry name" value="NEK_Ser/Thr_kinase"/>
</dbReference>
<dbReference type="PROSITE" id="PS50011">
    <property type="entry name" value="PROTEIN_KINASE_DOM"/>
    <property type="match status" value="1"/>
</dbReference>
<reference evidence="11 12" key="1">
    <citation type="submission" date="2021-11" db="EMBL/GenBank/DDBJ databases">
        <title>Black yeast isolated from Biological Soil Crust.</title>
        <authorList>
            <person name="Kurbessoian T."/>
        </authorList>
    </citation>
    <scope>NUCLEOTIDE SEQUENCE [LARGE SCALE GENOMIC DNA]</scope>
    <source>
        <strain evidence="11 12">CCFEE 5522</strain>
    </source>
</reference>
<evidence type="ECO:0000256" key="5">
    <source>
        <dbReference type="ARBA" id="ARBA00022777"/>
    </source>
</evidence>
<evidence type="ECO:0000256" key="2">
    <source>
        <dbReference type="ARBA" id="ARBA00022527"/>
    </source>
</evidence>
<evidence type="ECO:0000256" key="1">
    <source>
        <dbReference type="ARBA" id="ARBA00012513"/>
    </source>
</evidence>
<keyword evidence="3" id="KW-0808">Transferase</keyword>
<dbReference type="AlphaFoldDB" id="A0AAV9JV16"/>
<dbReference type="GO" id="GO:0004674">
    <property type="term" value="F:protein serine/threonine kinase activity"/>
    <property type="evidence" value="ECO:0007669"/>
    <property type="project" value="UniProtKB-KW"/>
</dbReference>
<evidence type="ECO:0000313" key="11">
    <source>
        <dbReference type="EMBL" id="KAK4549570.1"/>
    </source>
</evidence>
<sequence>MPPAYQLRERPTEMSAGADMPGLASAFEQISIPPATSERRRDFQPVLELPDRRRSDAPVYAPSIPQRMPQMAGTAATHPGAKPTKFLRTDKATYEIIKSIDPRSDKPENKGMSYGIHLVRNIKTGFLFVEKRIKMNTESRKERAIAEVDALLQIRRAGCSYSINLIIERFWDGATAYCSVILEHCDGGTVAEIIDQSLKAERHVTDNFAWHILTGVTKALCFIHDGLDVDLPNAQAQPRWNTICHLDLKPGNVFLSSRDQKGSYPRVVLGDFGCTVTWDDIKTGKADRATQWHGTPDWHPPEIHMDPDGAGILGRYGIPTDVWQMGAIIQVMCRRVVYPRQELVDEGRPCGRRYSGDLNNMIGRTMHNEYVKRPKAVDMVGEIRRQMAMRGLVF</sequence>
<dbReference type="GO" id="GO:0005634">
    <property type="term" value="C:nucleus"/>
    <property type="evidence" value="ECO:0007669"/>
    <property type="project" value="TreeGrafter"/>
</dbReference>
<comment type="catalytic activity">
    <reaction evidence="7">
        <text>L-threonyl-[protein] + ATP = O-phospho-L-threonyl-[protein] + ADP + H(+)</text>
        <dbReference type="Rhea" id="RHEA:46608"/>
        <dbReference type="Rhea" id="RHEA-COMP:11060"/>
        <dbReference type="Rhea" id="RHEA-COMP:11605"/>
        <dbReference type="ChEBI" id="CHEBI:15378"/>
        <dbReference type="ChEBI" id="CHEBI:30013"/>
        <dbReference type="ChEBI" id="CHEBI:30616"/>
        <dbReference type="ChEBI" id="CHEBI:61977"/>
        <dbReference type="ChEBI" id="CHEBI:456216"/>
        <dbReference type="EC" id="2.7.11.1"/>
    </reaction>
</comment>
<evidence type="ECO:0000313" key="12">
    <source>
        <dbReference type="Proteomes" id="UP001324427"/>
    </source>
</evidence>
<dbReference type="PANTHER" id="PTHR43671">
    <property type="entry name" value="SERINE/THREONINE-PROTEIN KINASE NEK"/>
    <property type="match status" value="1"/>
</dbReference>
<evidence type="ECO:0000256" key="9">
    <source>
        <dbReference type="SAM" id="MobiDB-lite"/>
    </source>
</evidence>
<dbReference type="PANTHER" id="PTHR43671:SF98">
    <property type="entry name" value="SERINE_THREONINE-PROTEIN KINASE NEK11"/>
    <property type="match status" value="1"/>
</dbReference>
<organism evidence="11 12">
    <name type="scientific">Oleoguttula mirabilis</name>
    <dbReference type="NCBI Taxonomy" id="1507867"/>
    <lineage>
        <taxon>Eukaryota</taxon>
        <taxon>Fungi</taxon>
        <taxon>Dikarya</taxon>
        <taxon>Ascomycota</taxon>
        <taxon>Pezizomycotina</taxon>
        <taxon>Dothideomycetes</taxon>
        <taxon>Dothideomycetidae</taxon>
        <taxon>Mycosphaerellales</taxon>
        <taxon>Teratosphaeriaceae</taxon>
        <taxon>Oleoguttula</taxon>
    </lineage>
</organism>
<gene>
    <name evidence="11" type="ORF">LTR36_006567</name>
</gene>
<dbReference type="InterPro" id="IPR011009">
    <property type="entry name" value="Kinase-like_dom_sf"/>
</dbReference>
<keyword evidence="6" id="KW-0067">ATP-binding</keyword>
<dbReference type="EMBL" id="JAVFHQ010000004">
    <property type="protein sequence ID" value="KAK4549570.1"/>
    <property type="molecule type" value="Genomic_DNA"/>
</dbReference>
<dbReference type="Gene3D" id="1.10.510.10">
    <property type="entry name" value="Transferase(Phosphotransferase) domain 1"/>
    <property type="match status" value="1"/>
</dbReference>
<keyword evidence="12" id="KW-1185">Reference proteome</keyword>
<dbReference type="Pfam" id="PF00069">
    <property type="entry name" value="Pkinase"/>
    <property type="match status" value="1"/>
</dbReference>
<dbReference type="EC" id="2.7.11.1" evidence="1"/>
<dbReference type="GO" id="GO:0005524">
    <property type="term" value="F:ATP binding"/>
    <property type="evidence" value="ECO:0007669"/>
    <property type="project" value="UniProtKB-KW"/>
</dbReference>
<evidence type="ECO:0000259" key="10">
    <source>
        <dbReference type="PROSITE" id="PS50011"/>
    </source>
</evidence>
<dbReference type="InterPro" id="IPR008271">
    <property type="entry name" value="Ser/Thr_kinase_AS"/>
</dbReference>
<dbReference type="SMART" id="SM00220">
    <property type="entry name" value="S_TKc"/>
    <property type="match status" value="1"/>
</dbReference>
<keyword evidence="5" id="KW-0418">Kinase</keyword>
<dbReference type="PROSITE" id="PS00108">
    <property type="entry name" value="PROTEIN_KINASE_ST"/>
    <property type="match status" value="1"/>
</dbReference>
<keyword evidence="4" id="KW-0547">Nucleotide-binding</keyword>
<comment type="caution">
    <text evidence="11">The sequence shown here is derived from an EMBL/GenBank/DDBJ whole genome shotgun (WGS) entry which is preliminary data.</text>
</comment>
<feature type="domain" description="Protein kinase" evidence="10">
    <location>
        <begin position="102"/>
        <end position="389"/>
    </location>
</feature>
<accession>A0AAV9JV16</accession>
<evidence type="ECO:0000256" key="7">
    <source>
        <dbReference type="ARBA" id="ARBA00047899"/>
    </source>
</evidence>
<dbReference type="Proteomes" id="UP001324427">
    <property type="component" value="Unassembled WGS sequence"/>
</dbReference>
<dbReference type="InterPro" id="IPR000719">
    <property type="entry name" value="Prot_kinase_dom"/>
</dbReference>
<protein>
    <recommendedName>
        <fullName evidence="1">non-specific serine/threonine protein kinase</fullName>
        <ecNumber evidence="1">2.7.11.1</ecNumber>
    </recommendedName>
</protein>
<name>A0AAV9JV16_9PEZI</name>
<dbReference type="SUPFAM" id="SSF56112">
    <property type="entry name" value="Protein kinase-like (PK-like)"/>
    <property type="match status" value="1"/>
</dbReference>
<evidence type="ECO:0000256" key="3">
    <source>
        <dbReference type="ARBA" id="ARBA00022679"/>
    </source>
</evidence>
<proteinExistence type="predicted"/>